<sequence length="225" mass="25024">MSVSNDSMYNAAEYNVALYPEEHNALEGIAWNRDKRNLIACGPSDVPAKPEGILSVKEGQSIFALFTHRTTDSDTLAEKDKEEGDDDDDDDQEEYGVASRSEPFKAADSQQRLRNQTGVREDDVLVVENELPGVDENLIKTVKGFADAFNGKVVLSAYEFSTMLDIIQQHVYVTSSSAIELLDYLCSNGWIPNDKRLQVISGLVSSKISLAHMMKMTKHFVTIPE</sequence>
<feature type="compositionally biased region" description="Acidic residues" evidence="1">
    <location>
        <begin position="83"/>
        <end position="94"/>
    </location>
</feature>
<dbReference type="Proteomes" id="UP000030665">
    <property type="component" value="Unassembled WGS sequence"/>
</dbReference>
<feature type="region of interest" description="Disordered" evidence="1">
    <location>
        <begin position="74"/>
        <end position="115"/>
    </location>
</feature>
<keyword evidence="3" id="KW-1185">Reference proteome</keyword>
<protein>
    <submittedName>
        <fullName evidence="2">Uncharacterized protein</fullName>
    </submittedName>
</protein>
<reference evidence="2" key="1">
    <citation type="submission" date="2014-01" db="EMBL/GenBank/DDBJ databases">
        <authorList>
            <person name="Aslett M."/>
        </authorList>
    </citation>
    <scope>NUCLEOTIDE SEQUENCE</scope>
</reference>
<evidence type="ECO:0000313" key="2">
    <source>
        <dbReference type="EMBL" id="CDW60101.1"/>
    </source>
</evidence>
<evidence type="ECO:0000256" key="1">
    <source>
        <dbReference type="SAM" id="MobiDB-lite"/>
    </source>
</evidence>
<gene>
    <name evidence="2" type="ORF">TTRE_0000845401</name>
</gene>
<name>A0A077ZI86_TRITR</name>
<dbReference type="OrthoDB" id="10409500at2759"/>
<reference evidence="2" key="2">
    <citation type="submission" date="2014-03" db="EMBL/GenBank/DDBJ databases">
        <title>The whipworm genome and dual-species transcriptomics of an intimate host-pathogen interaction.</title>
        <authorList>
            <person name="Foth B.J."/>
            <person name="Tsai I.J."/>
            <person name="Reid A.J."/>
            <person name="Bancroft A.J."/>
            <person name="Nichol S."/>
            <person name="Tracey A."/>
            <person name="Holroyd N."/>
            <person name="Cotton J.A."/>
            <person name="Stanley E.J."/>
            <person name="Zarowiecki M."/>
            <person name="Liu J.Z."/>
            <person name="Huckvale T."/>
            <person name="Cooper P.J."/>
            <person name="Grencis R.K."/>
            <person name="Berriman M."/>
        </authorList>
    </citation>
    <scope>NUCLEOTIDE SEQUENCE [LARGE SCALE GENOMIC DNA]</scope>
</reference>
<accession>A0A077ZI86</accession>
<evidence type="ECO:0000313" key="3">
    <source>
        <dbReference type="Proteomes" id="UP000030665"/>
    </source>
</evidence>
<organism evidence="2 3">
    <name type="scientific">Trichuris trichiura</name>
    <name type="common">Whipworm</name>
    <name type="synonym">Trichocephalus trichiurus</name>
    <dbReference type="NCBI Taxonomy" id="36087"/>
    <lineage>
        <taxon>Eukaryota</taxon>
        <taxon>Metazoa</taxon>
        <taxon>Ecdysozoa</taxon>
        <taxon>Nematoda</taxon>
        <taxon>Enoplea</taxon>
        <taxon>Dorylaimia</taxon>
        <taxon>Trichinellida</taxon>
        <taxon>Trichuridae</taxon>
        <taxon>Trichuris</taxon>
    </lineage>
</organism>
<dbReference type="AlphaFoldDB" id="A0A077ZI86"/>
<dbReference type="EMBL" id="HG806889">
    <property type="protein sequence ID" value="CDW60101.1"/>
    <property type="molecule type" value="Genomic_DNA"/>
</dbReference>
<proteinExistence type="predicted"/>